<feature type="transmembrane region" description="Helical" evidence="8">
    <location>
        <begin position="102"/>
        <end position="121"/>
    </location>
</feature>
<feature type="transmembrane region" description="Helical" evidence="8">
    <location>
        <begin position="12"/>
        <end position="35"/>
    </location>
</feature>
<evidence type="ECO:0000256" key="7">
    <source>
        <dbReference type="ARBA" id="ARBA00023136"/>
    </source>
</evidence>
<feature type="transmembrane region" description="Helical" evidence="8">
    <location>
        <begin position="178"/>
        <end position="202"/>
    </location>
</feature>
<protein>
    <recommendedName>
        <fullName evidence="12">Succinate dehydrogenase</fullName>
    </recommendedName>
</protein>
<evidence type="ECO:0000313" key="9">
    <source>
        <dbReference type="EMBL" id="ATW24414.1"/>
    </source>
</evidence>
<dbReference type="Pfam" id="PF01127">
    <property type="entry name" value="Sdh_cyt"/>
    <property type="match status" value="1"/>
</dbReference>
<keyword evidence="3 8" id="KW-0812">Transmembrane</keyword>
<feature type="transmembrane region" description="Helical" evidence="8">
    <location>
        <begin position="55"/>
        <end position="81"/>
    </location>
</feature>
<dbReference type="AlphaFoldDB" id="A0A3G1KPL9"/>
<dbReference type="RefSeq" id="WP_148133605.1">
    <property type="nucleotide sequence ID" value="NZ_CP017634.1"/>
</dbReference>
<dbReference type="SUPFAM" id="SSF81343">
    <property type="entry name" value="Fumarate reductase respiratory complex transmembrane subunits"/>
    <property type="match status" value="1"/>
</dbReference>
<dbReference type="Proteomes" id="UP000323521">
    <property type="component" value="Chromosome"/>
</dbReference>
<dbReference type="InterPro" id="IPR000701">
    <property type="entry name" value="SuccDH_FuR_B_TM-su"/>
</dbReference>
<reference evidence="9 11" key="1">
    <citation type="submission" date="2016-10" db="EMBL/GenBank/DDBJ databases">
        <title>Complete Genome Sequence of Peptococcaceae strain DCMF.</title>
        <authorList>
            <person name="Edwards R.J."/>
            <person name="Holland S.I."/>
            <person name="Deshpande N.P."/>
            <person name="Wong Y.K."/>
            <person name="Ertan H."/>
            <person name="Manefield M."/>
            <person name="Russell T.L."/>
            <person name="Lee M.J."/>
        </authorList>
    </citation>
    <scope>NUCLEOTIDE SEQUENCE [LARGE SCALE GENOMIC DNA]</scope>
    <source>
        <strain evidence="9 11">DCMF</strain>
    </source>
</reference>
<keyword evidence="5 8" id="KW-1133">Transmembrane helix</keyword>
<dbReference type="GO" id="GO:0046872">
    <property type="term" value="F:metal ion binding"/>
    <property type="evidence" value="ECO:0007669"/>
    <property type="project" value="UniProtKB-KW"/>
</dbReference>
<dbReference type="InterPro" id="IPR034804">
    <property type="entry name" value="SQR/QFR_C/D"/>
</dbReference>
<keyword evidence="2" id="KW-0349">Heme</keyword>
<evidence type="ECO:0000256" key="2">
    <source>
        <dbReference type="ARBA" id="ARBA00022617"/>
    </source>
</evidence>
<feature type="transmembrane region" description="Helical" evidence="8">
    <location>
        <begin position="141"/>
        <end position="166"/>
    </location>
</feature>
<dbReference type="EMBL" id="CP017634">
    <property type="protein sequence ID" value="ATW24414.1"/>
    <property type="molecule type" value="Genomic_DNA"/>
</dbReference>
<gene>
    <name evidence="9" type="ORF">DCMF_06110</name>
    <name evidence="10" type="ORF">DCMF_16025</name>
</gene>
<proteinExistence type="predicted"/>
<evidence type="ECO:0000256" key="3">
    <source>
        <dbReference type="ARBA" id="ARBA00022692"/>
    </source>
</evidence>
<evidence type="ECO:0000256" key="6">
    <source>
        <dbReference type="ARBA" id="ARBA00023004"/>
    </source>
</evidence>
<dbReference type="GO" id="GO:0016020">
    <property type="term" value="C:membrane"/>
    <property type="evidence" value="ECO:0007669"/>
    <property type="project" value="UniProtKB-SubCell"/>
</dbReference>
<dbReference type="OrthoDB" id="9789209at2"/>
<dbReference type="KEGG" id="fwa:DCMF_16025"/>
<dbReference type="KEGG" id="fwa:DCMF_06110"/>
<name>A0A3G1KPL9_FORW1</name>
<comment type="subcellular location">
    <subcellularLocation>
        <location evidence="1">Membrane</location>
    </subcellularLocation>
</comment>
<sequence>MGEKSNYLIRKVHSLLGIIPVGIFLMVHLSLNSTVFFGGYANYLVTVEWMKGLPLIMVAEVVIIGIPILFHALYGLWIVYVAKNNVLKFPYLRNWAFYLQRITAVITLVFLLAHVVSLRFLEHEPAAVIQSLAGSLHHPLFFILYAVGVLSALFHFANGLFTFLISWGIAEGDKAQRIFTWCSGAVFAALGILGISILSVIARF</sequence>
<keyword evidence="4" id="KW-0479">Metal-binding</keyword>
<evidence type="ECO:0000256" key="4">
    <source>
        <dbReference type="ARBA" id="ARBA00022723"/>
    </source>
</evidence>
<evidence type="ECO:0000313" key="10">
    <source>
        <dbReference type="EMBL" id="ATW26080.1"/>
    </source>
</evidence>
<evidence type="ECO:0000313" key="11">
    <source>
        <dbReference type="Proteomes" id="UP000323521"/>
    </source>
</evidence>
<dbReference type="EMBL" id="CP017634">
    <property type="protein sequence ID" value="ATW26080.1"/>
    <property type="molecule type" value="Genomic_DNA"/>
</dbReference>
<dbReference type="Gene3D" id="1.20.1300.10">
    <property type="entry name" value="Fumarate reductase/succinate dehydrogenase, transmembrane subunit"/>
    <property type="match status" value="1"/>
</dbReference>
<evidence type="ECO:0000256" key="5">
    <source>
        <dbReference type="ARBA" id="ARBA00022989"/>
    </source>
</evidence>
<accession>A0A3G1KPL9</accession>
<keyword evidence="6" id="KW-0408">Iron</keyword>
<keyword evidence="11" id="KW-1185">Reference proteome</keyword>
<evidence type="ECO:0000256" key="1">
    <source>
        <dbReference type="ARBA" id="ARBA00004370"/>
    </source>
</evidence>
<organism evidence="9 11">
    <name type="scientific">Formimonas warabiya</name>
    <dbReference type="NCBI Taxonomy" id="1761012"/>
    <lineage>
        <taxon>Bacteria</taxon>
        <taxon>Bacillati</taxon>
        <taxon>Bacillota</taxon>
        <taxon>Clostridia</taxon>
        <taxon>Eubacteriales</taxon>
        <taxon>Peptococcaceae</taxon>
        <taxon>Candidatus Formimonas</taxon>
    </lineage>
</organism>
<evidence type="ECO:0008006" key="12">
    <source>
        <dbReference type="Google" id="ProtNLM"/>
    </source>
</evidence>
<keyword evidence="7 8" id="KW-0472">Membrane</keyword>
<evidence type="ECO:0000256" key="8">
    <source>
        <dbReference type="SAM" id="Phobius"/>
    </source>
</evidence>